<dbReference type="GeneID" id="105437874"/>
<dbReference type="InParanoid" id="A0A7M7P740"/>
<reference evidence="3" key="2">
    <citation type="submission" date="2021-01" db="UniProtKB">
        <authorList>
            <consortium name="EnsemblMetazoa"/>
        </authorList>
    </citation>
    <scope>IDENTIFICATION</scope>
</reference>
<keyword evidence="1" id="KW-0812">Transmembrane</keyword>
<dbReference type="OMA" id="ENIAYYY"/>
<dbReference type="KEGG" id="spu:105437874"/>
<evidence type="ECO:0000259" key="2">
    <source>
        <dbReference type="Pfam" id="PF17517"/>
    </source>
</evidence>
<protein>
    <recommendedName>
        <fullName evidence="2">IgGFc-binding protein N-terminal domain-containing protein</fullName>
    </recommendedName>
</protein>
<evidence type="ECO:0000313" key="4">
    <source>
        <dbReference type="Proteomes" id="UP000007110"/>
    </source>
</evidence>
<dbReference type="Proteomes" id="UP000007110">
    <property type="component" value="Unassembled WGS sequence"/>
</dbReference>
<keyword evidence="1" id="KW-1133">Transmembrane helix</keyword>
<dbReference type="AlphaFoldDB" id="A0A7M7P740"/>
<reference evidence="4" key="1">
    <citation type="submission" date="2015-02" db="EMBL/GenBank/DDBJ databases">
        <title>Genome sequencing for Strongylocentrotus purpuratus.</title>
        <authorList>
            <person name="Murali S."/>
            <person name="Liu Y."/>
            <person name="Vee V."/>
            <person name="English A."/>
            <person name="Wang M."/>
            <person name="Skinner E."/>
            <person name="Han Y."/>
            <person name="Muzny D.M."/>
            <person name="Worley K.C."/>
            <person name="Gibbs R.A."/>
        </authorList>
    </citation>
    <scope>NUCLEOTIDE SEQUENCE</scope>
</reference>
<sequence>MPSGESTRTGTTVEEEELSAFSISGRLFVFTFARNYDNTNDAHLLIVNQSPERATVVIKVPGLDITRFALVEQHATTDISLPPAVIPTDSYDGIGGYAVVVNSSVEICVFGINDAHPRSMDGFTALPVSTMGKEYVVASFNPWTESQISIAAVEDNTELTITFSNSWKHTNIDLKPGEKLRFNLNKLQTVHLDGNTDPTGSRIRSNKPISVLTGCRCAFVPRDITSCDHLVEQIPPFHQLGRSFIASAFMGRTSSTVFRLIAARPNTRVDFSDGRENRTLPAGGFIEFETNQMEAVYIHASMPCLFMAYAKGFESDSKGDPTMTIVPPLEQGVHSVRFVTYNLTRDMDGVRSYITILGECFTLENSTIGNEKITELRGRISYRQIGSSRYCVARLPVDNGVHTISSHHHYVPFVAYAYGFSDYNSYSFPVGMAANTLTCNTRDVEHFCVERVVAILPEGMSGETIDQPQCDYSECVNPIHVILIAIATGAGAIIIEYYMRRKFSERRKEREKKRRRSMMRSAAAAISSLSFNRDRRPALTANVNEAS</sequence>
<feature type="domain" description="IgGFc-binding protein N-terminal" evidence="2">
    <location>
        <begin position="122"/>
        <end position="419"/>
    </location>
</feature>
<dbReference type="RefSeq" id="XP_030847027.1">
    <property type="nucleotide sequence ID" value="XM_030991167.1"/>
</dbReference>
<dbReference type="PANTHER" id="PTHR46748:SF1">
    <property type="entry name" value="IGGFC-BINDING PROTEIN N-TERMINAL DOMAIN-CONTAINING PROTEIN"/>
    <property type="match status" value="1"/>
</dbReference>
<dbReference type="OrthoDB" id="10005154at2759"/>
<dbReference type="Pfam" id="PF17517">
    <property type="entry name" value="IgGFc_binding"/>
    <property type="match status" value="1"/>
</dbReference>
<feature type="transmembrane region" description="Helical" evidence="1">
    <location>
        <begin position="479"/>
        <end position="499"/>
    </location>
</feature>
<dbReference type="PANTHER" id="PTHR46748">
    <property type="entry name" value="LRRNT DOMAIN-CONTAINING PROTEIN"/>
    <property type="match status" value="1"/>
</dbReference>
<evidence type="ECO:0000256" key="1">
    <source>
        <dbReference type="SAM" id="Phobius"/>
    </source>
</evidence>
<dbReference type="EnsemblMetazoa" id="XM_030991167">
    <property type="protein sequence ID" value="XP_030847027"/>
    <property type="gene ID" value="LOC105437874"/>
</dbReference>
<dbReference type="InterPro" id="IPR035234">
    <property type="entry name" value="IgGFc-bd_N"/>
</dbReference>
<keyword evidence="4" id="KW-1185">Reference proteome</keyword>
<accession>A0A7M7P740</accession>
<evidence type="ECO:0000313" key="3">
    <source>
        <dbReference type="EnsemblMetazoa" id="XP_030847027"/>
    </source>
</evidence>
<name>A0A7M7P740_STRPU</name>
<keyword evidence="1" id="KW-0472">Membrane</keyword>
<organism evidence="3 4">
    <name type="scientific">Strongylocentrotus purpuratus</name>
    <name type="common">Purple sea urchin</name>
    <dbReference type="NCBI Taxonomy" id="7668"/>
    <lineage>
        <taxon>Eukaryota</taxon>
        <taxon>Metazoa</taxon>
        <taxon>Echinodermata</taxon>
        <taxon>Eleutherozoa</taxon>
        <taxon>Echinozoa</taxon>
        <taxon>Echinoidea</taxon>
        <taxon>Euechinoidea</taxon>
        <taxon>Echinacea</taxon>
        <taxon>Camarodonta</taxon>
        <taxon>Echinidea</taxon>
        <taxon>Strongylocentrotidae</taxon>
        <taxon>Strongylocentrotus</taxon>
    </lineage>
</organism>
<proteinExistence type="predicted"/>